<evidence type="ECO:0000256" key="1">
    <source>
        <dbReference type="ARBA" id="ARBA00044755"/>
    </source>
</evidence>
<dbReference type="InterPro" id="IPR007607">
    <property type="entry name" value="BacA/B"/>
</dbReference>
<name>A0A2T6AW01_9RHOB</name>
<proteinExistence type="inferred from homology"/>
<comment type="similarity">
    <text evidence="1">Belongs to the bactofilin family.</text>
</comment>
<protein>
    <submittedName>
        <fullName evidence="2">Polymer-forming protein</fullName>
    </submittedName>
</protein>
<evidence type="ECO:0000313" key="2">
    <source>
        <dbReference type="EMBL" id="PTX47993.1"/>
    </source>
</evidence>
<dbReference type="Pfam" id="PF04519">
    <property type="entry name" value="Bactofilin"/>
    <property type="match status" value="1"/>
</dbReference>
<dbReference type="OrthoDB" id="5738271at2"/>
<dbReference type="RefSeq" id="WP_108129756.1">
    <property type="nucleotide sequence ID" value="NZ_QBKP01000011.1"/>
</dbReference>
<evidence type="ECO:0000313" key="3">
    <source>
        <dbReference type="Proteomes" id="UP000244224"/>
    </source>
</evidence>
<sequence length="116" mass="12017">MTLPAESPRTTAAAGRSVIAQDVRIKGDIGSEGTVELMGQIEGKITARTLIVGADGFVKGTVMAETVEVRGKVEGKISCVTLTLRAAAQVTADSNYTTLAIESGATVEGRFTRTTS</sequence>
<dbReference type="Proteomes" id="UP000244224">
    <property type="component" value="Unassembled WGS sequence"/>
</dbReference>
<dbReference type="PANTHER" id="PTHR35024">
    <property type="entry name" value="HYPOTHETICAL CYTOSOLIC PROTEIN"/>
    <property type="match status" value="1"/>
</dbReference>
<dbReference type="AlphaFoldDB" id="A0A2T6AW01"/>
<reference evidence="2 3" key="1">
    <citation type="submission" date="2018-04" db="EMBL/GenBank/DDBJ databases">
        <title>Genomic Encyclopedia of Archaeal and Bacterial Type Strains, Phase II (KMG-II): from individual species to whole genera.</title>
        <authorList>
            <person name="Goeker M."/>
        </authorList>
    </citation>
    <scope>NUCLEOTIDE SEQUENCE [LARGE SCALE GENOMIC DNA]</scope>
    <source>
        <strain evidence="2 3">DSM 21823</strain>
    </source>
</reference>
<dbReference type="PANTHER" id="PTHR35024:SF4">
    <property type="entry name" value="POLYMER-FORMING CYTOSKELETAL PROTEIN"/>
    <property type="match status" value="1"/>
</dbReference>
<accession>A0A2T6AW01</accession>
<comment type="caution">
    <text evidence="2">The sequence shown here is derived from an EMBL/GenBank/DDBJ whole genome shotgun (WGS) entry which is preliminary data.</text>
</comment>
<keyword evidence="3" id="KW-1185">Reference proteome</keyword>
<dbReference type="EMBL" id="QBKP01000011">
    <property type="protein sequence ID" value="PTX47993.1"/>
    <property type="molecule type" value="Genomic_DNA"/>
</dbReference>
<organism evidence="2 3">
    <name type="scientific">Gemmobacter caeni</name>
    <dbReference type="NCBI Taxonomy" id="589035"/>
    <lineage>
        <taxon>Bacteria</taxon>
        <taxon>Pseudomonadati</taxon>
        <taxon>Pseudomonadota</taxon>
        <taxon>Alphaproteobacteria</taxon>
        <taxon>Rhodobacterales</taxon>
        <taxon>Paracoccaceae</taxon>
        <taxon>Gemmobacter</taxon>
    </lineage>
</organism>
<gene>
    <name evidence="2" type="ORF">C8N34_111149</name>
</gene>